<evidence type="ECO:0000313" key="1">
    <source>
        <dbReference type="EMBL" id="AGA78097.1"/>
    </source>
</evidence>
<dbReference type="KEGG" id="evi:Echvi_1838"/>
<gene>
    <name evidence="1" type="ordered locus">Echvi_1838</name>
</gene>
<dbReference type="Proteomes" id="UP000010796">
    <property type="component" value="Chromosome"/>
</dbReference>
<dbReference type="AlphaFoldDB" id="L0FXT4"/>
<organism evidence="1 2">
    <name type="scientific">Echinicola vietnamensis (strain DSM 17526 / LMG 23754 / KMM 6221)</name>
    <dbReference type="NCBI Taxonomy" id="926556"/>
    <lineage>
        <taxon>Bacteria</taxon>
        <taxon>Pseudomonadati</taxon>
        <taxon>Bacteroidota</taxon>
        <taxon>Cytophagia</taxon>
        <taxon>Cytophagales</taxon>
        <taxon>Cyclobacteriaceae</taxon>
        <taxon>Echinicola</taxon>
    </lineage>
</organism>
<dbReference type="HOGENOM" id="CLU_3232802_0_0_10"/>
<sequence length="43" mass="5069">MPKHLILPLNYAKYRVFKGLRLNMQRDSQLPPLQLSTSHKTSF</sequence>
<protein>
    <submittedName>
        <fullName evidence="1">Uncharacterized protein</fullName>
    </submittedName>
</protein>
<proteinExistence type="predicted"/>
<dbReference type="STRING" id="926556.Echvi_1838"/>
<keyword evidence="2" id="KW-1185">Reference proteome</keyword>
<dbReference type="EMBL" id="CP003346">
    <property type="protein sequence ID" value="AGA78097.1"/>
    <property type="molecule type" value="Genomic_DNA"/>
</dbReference>
<accession>L0FXT4</accession>
<name>L0FXT4_ECHVK</name>
<reference evidence="2" key="1">
    <citation type="submission" date="2012-02" db="EMBL/GenBank/DDBJ databases">
        <title>The complete genome of Echinicola vietnamensis DSM 17526.</title>
        <authorList>
            <person name="Lucas S."/>
            <person name="Copeland A."/>
            <person name="Lapidus A."/>
            <person name="Glavina del Rio T."/>
            <person name="Dalin E."/>
            <person name="Tice H."/>
            <person name="Bruce D."/>
            <person name="Goodwin L."/>
            <person name="Pitluck S."/>
            <person name="Peters L."/>
            <person name="Ovchinnikova G."/>
            <person name="Teshima H."/>
            <person name="Kyrpides N."/>
            <person name="Mavromatis K."/>
            <person name="Ivanova N."/>
            <person name="Brettin T."/>
            <person name="Detter J.C."/>
            <person name="Han C."/>
            <person name="Larimer F."/>
            <person name="Land M."/>
            <person name="Hauser L."/>
            <person name="Markowitz V."/>
            <person name="Cheng J.-F."/>
            <person name="Hugenholtz P."/>
            <person name="Woyke T."/>
            <person name="Wu D."/>
            <person name="Brambilla E."/>
            <person name="Klenk H.-P."/>
            <person name="Eisen J.A."/>
        </authorList>
    </citation>
    <scope>NUCLEOTIDE SEQUENCE [LARGE SCALE GENOMIC DNA]</scope>
    <source>
        <strain evidence="2">DSM 17526 / LMG 23754 / KMM 6221</strain>
    </source>
</reference>
<evidence type="ECO:0000313" key="2">
    <source>
        <dbReference type="Proteomes" id="UP000010796"/>
    </source>
</evidence>